<evidence type="ECO:0000313" key="1">
    <source>
        <dbReference type="EMBL" id="KAK3356428.1"/>
    </source>
</evidence>
<accession>A0AAJ0MFG9</accession>
<keyword evidence="2" id="KW-1185">Reference proteome</keyword>
<protein>
    <submittedName>
        <fullName evidence="1">Uncharacterized protein</fullName>
    </submittedName>
</protein>
<dbReference type="AlphaFoldDB" id="A0AAJ0MFG9"/>
<dbReference type="Proteomes" id="UP001275084">
    <property type="component" value="Unassembled WGS sequence"/>
</dbReference>
<reference evidence="1" key="2">
    <citation type="submission" date="2023-06" db="EMBL/GenBank/DDBJ databases">
        <authorList>
            <consortium name="Lawrence Berkeley National Laboratory"/>
            <person name="Haridas S."/>
            <person name="Hensen N."/>
            <person name="Bonometti L."/>
            <person name="Westerberg I."/>
            <person name="Brannstrom I.O."/>
            <person name="Guillou S."/>
            <person name="Cros-Aarteil S."/>
            <person name="Calhoun S."/>
            <person name="Kuo A."/>
            <person name="Mondo S."/>
            <person name="Pangilinan J."/>
            <person name="Riley R."/>
            <person name="Labutti K."/>
            <person name="Andreopoulos B."/>
            <person name="Lipzen A."/>
            <person name="Chen C."/>
            <person name="Yanf M."/>
            <person name="Daum C."/>
            <person name="Ng V."/>
            <person name="Clum A."/>
            <person name="Steindorff A."/>
            <person name="Ohm R."/>
            <person name="Martin F."/>
            <person name="Silar P."/>
            <person name="Natvig D."/>
            <person name="Lalanne C."/>
            <person name="Gautier V."/>
            <person name="Ament-Velasquez S.L."/>
            <person name="Kruys A."/>
            <person name="Hutchinson M.I."/>
            <person name="Powell A.J."/>
            <person name="Barry K."/>
            <person name="Miller A.N."/>
            <person name="Grigoriev I.V."/>
            <person name="Debuchy R."/>
            <person name="Gladieux P."/>
            <person name="Thoren M.H."/>
            <person name="Johannesson H."/>
        </authorList>
    </citation>
    <scope>NUCLEOTIDE SEQUENCE</scope>
    <source>
        <strain evidence="1">CBS 955.72</strain>
    </source>
</reference>
<evidence type="ECO:0000313" key="2">
    <source>
        <dbReference type="Proteomes" id="UP001275084"/>
    </source>
</evidence>
<dbReference type="EMBL" id="JAUIQD010000003">
    <property type="protein sequence ID" value="KAK3356428.1"/>
    <property type="molecule type" value="Genomic_DNA"/>
</dbReference>
<gene>
    <name evidence="1" type="ORF">B0T25DRAFT_578716</name>
</gene>
<organism evidence="1 2">
    <name type="scientific">Lasiosphaeria hispida</name>
    <dbReference type="NCBI Taxonomy" id="260671"/>
    <lineage>
        <taxon>Eukaryota</taxon>
        <taxon>Fungi</taxon>
        <taxon>Dikarya</taxon>
        <taxon>Ascomycota</taxon>
        <taxon>Pezizomycotina</taxon>
        <taxon>Sordariomycetes</taxon>
        <taxon>Sordariomycetidae</taxon>
        <taxon>Sordariales</taxon>
        <taxon>Lasiosphaeriaceae</taxon>
        <taxon>Lasiosphaeria</taxon>
    </lineage>
</organism>
<sequence length="151" mass="16883">MLGTGISITPDIWDTQLPLNIDDDHMWQGLTSPPQEQMGATDMMFCLSRLCVSQFLSISVKQRQDHHEADLAISKAESEVEEKYILYCDIVNPLHFLTIGLARSGITALRLRIRLSNVKPQNSTNAERRAAFKLAEKIVDTDIAAYAHDAA</sequence>
<comment type="caution">
    <text evidence="1">The sequence shown here is derived from an EMBL/GenBank/DDBJ whole genome shotgun (WGS) entry which is preliminary data.</text>
</comment>
<reference evidence="1" key="1">
    <citation type="journal article" date="2023" name="Mol. Phylogenet. Evol.">
        <title>Genome-scale phylogeny and comparative genomics of the fungal order Sordariales.</title>
        <authorList>
            <person name="Hensen N."/>
            <person name="Bonometti L."/>
            <person name="Westerberg I."/>
            <person name="Brannstrom I.O."/>
            <person name="Guillou S."/>
            <person name="Cros-Aarteil S."/>
            <person name="Calhoun S."/>
            <person name="Haridas S."/>
            <person name="Kuo A."/>
            <person name="Mondo S."/>
            <person name="Pangilinan J."/>
            <person name="Riley R."/>
            <person name="LaButti K."/>
            <person name="Andreopoulos B."/>
            <person name="Lipzen A."/>
            <person name="Chen C."/>
            <person name="Yan M."/>
            <person name="Daum C."/>
            <person name="Ng V."/>
            <person name="Clum A."/>
            <person name="Steindorff A."/>
            <person name="Ohm R.A."/>
            <person name="Martin F."/>
            <person name="Silar P."/>
            <person name="Natvig D.O."/>
            <person name="Lalanne C."/>
            <person name="Gautier V."/>
            <person name="Ament-Velasquez S.L."/>
            <person name="Kruys A."/>
            <person name="Hutchinson M.I."/>
            <person name="Powell A.J."/>
            <person name="Barry K."/>
            <person name="Miller A.N."/>
            <person name="Grigoriev I.V."/>
            <person name="Debuchy R."/>
            <person name="Gladieux P."/>
            <person name="Hiltunen Thoren M."/>
            <person name="Johannesson H."/>
        </authorList>
    </citation>
    <scope>NUCLEOTIDE SEQUENCE</scope>
    <source>
        <strain evidence="1">CBS 955.72</strain>
    </source>
</reference>
<name>A0AAJ0MFG9_9PEZI</name>
<proteinExistence type="predicted"/>